<keyword evidence="2" id="KW-1185">Reference proteome</keyword>
<reference evidence="1 2" key="1">
    <citation type="submission" date="2024-08" db="EMBL/GenBank/DDBJ databases">
        <authorList>
            <person name="Lu H."/>
        </authorList>
    </citation>
    <scope>NUCLEOTIDE SEQUENCE [LARGE SCALE GENOMIC DNA]</scope>
    <source>
        <strain evidence="1 2">BYS78W</strain>
    </source>
</reference>
<name>A0ABW7HFT6_9BURK</name>
<sequence>MSKHRTANVSFFCLPEELSKALENILSELNLKLFFAVENGGLFNFQEAPLWDGSQNGRPIFYALPADVDNNYSRKSLMGIVQIWFPVVDDKLLRMGNLAFSSINEPSDDLQFKLFSKVKHFFKKNFLAGVVGINSNLGREHIYRDIYVSHLAQIEANKGKKLFPKLEGGYVSFRPL</sequence>
<accession>A0ABW7HFT6</accession>
<evidence type="ECO:0000313" key="1">
    <source>
        <dbReference type="EMBL" id="MFG6488771.1"/>
    </source>
</evidence>
<proteinExistence type="predicted"/>
<dbReference type="EMBL" id="JBIGIC010000010">
    <property type="protein sequence ID" value="MFG6488771.1"/>
    <property type="molecule type" value="Genomic_DNA"/>
</dbReference>
<comment type="caution">
    <text evidence="1">The sequence shown here is derived from an EMBL/GenBank/DDBJ whole genome shotgun (WGS) entry which is preliminary data.</text>
</comment>
<dbReference type="RefSeq" id="WP_394414332.1">
    <property type="nucleotide sequence ID" value="NZ_JBIGIC010000010.1"/>
</dbReference>
<organism evidence="1 2">
    <name type="scientific">Pelomonas candidula</name>
    <dbReference type="NCBI Taxonomy" id="3299025"/>
    <lineage>
        <taxon>Bacteria</taxon>
        <taxon>Pseudomonadati</taxon>
        <taxon>Pseudomonadota</taxon>
        <taxon>Betaproteobacteria</taxon>
        <taxon>Burkholderiales</taxon>
        <taxon>Sphaerotilaceae</taxon>
        <taxon>Roseateles</taxon>
    </lineage>
</organism>
<protein>
    <submittedName>
        <fullName evidence="1">Uncharacterized protein</fullName>
    </submittedName>
</protein>
<evidence type="ECO:0000313" key="2">
    <source>
        <dbReference type="Proteomes" id="UP001606134"/>
    </source>
</evidence>
<gene>
    <name evidence="1" type="ORF">ACG04R_18950</name>
</gene>
<dbReference type="Proteomes" id="UP001606134">
    <property type="component" value="Unassembled WGS sequence"/>
</dbReference>